<dbReference type="GO" id="GO:0016020">
    <property type="term" value="C:membrane"/>
    <property type="evidence" value="ECO:0007669"/>
    <property type="project" value="InterPro"/>
</dbReference>
<dbReference type="InterPro" id="IPR001932">
    <property type="entry name" value="PPM-type_phosphatase-like_dom"/>
</dbReference>
<dbReference type="SUPFAM" id="SSF81606">
    <property type="entry name" value="PP2C-like"/>
    <property type="match status" value="1"/>
</dbReference>
<accession>F0VCV4</accession>
<dbReference type="EMBL" id="FR823386">
    <property type="protein sequence ID" value="CBZ51469.1"/>
    <property type="molecule type" value="Genomic_DNA"/>
</dbReference>
<protein>
    <recommendedName>
        <fullName evidence="2">PPM-type phosphatase domain-containing protein</fullName>
    </recommendedName>
</protein>
<dbReference type="InParanoid" id="F0VCV4"/>
<dbReference type="eggNOG" id="KOG0698">
    <property type="taxonomic scope" value="Eukaryota"/>
</dbReference>
<feature type="region of interest" description="Disordered" evidence="1">
    <location>
        <begin position="209"/>
        <end position="233"/>
    </location>
</feature>
<dbReference type="GO" id="GO:0004722">
    <property type="term" value="F:protein serine/threonine phosphatase activity"/>
    <property type="evidence" value="ECO:0007669"/>
    <property type="project" value="InterPro"/>
</dbReference>
<keyword evidence="4" id="KW-1185">Reference proteome</keyword>
<dbReference type="VEuPathDB" id="ToxoDB:NCLIV_012670"/>
<feature type="compositionally biased region" description="Basic and acidic residues" evidence="1">
    <location>
        <begin position="462"/>
        <end position="474"/>
    </location>
</feature>
<dbReference type="InterPro" id="IPR036457">
    <property type="entry name" value="PPM-type-like_dom_sf"/>
</dbReference>
<dbReference type="InterPro" id="IPR036755">
    <property type="entry name" value="SRS_dom_sf"/>
</dbReference>
<dbReference type="OrthoDB" id="10264738at2759"/>
<dbReference type="Proteomes" id="UP000007494">
    <property type="component" value="Chromosome V"/>
</dbReference>
<dbReference type="SMART" id="SM00332">
    <property type="entry name" value="PP2Cc"/>
    <property type="match status" value="1"/>
</dbReference>
<dbReference type="CDD" id="cd00143">
    <property type="entry name" value="PP2Cc"/>
    <property type="match status" value="1"/>
</dbReference>
<proteinExistence type="predicted"/>
<dbReference type="PANTHER" id="PTHR47992">
    <property type="entry name" value="PROTEIN PHOSPHATASE"/>
    <property type="match status" value="1"/>
</dbReference>
<gene>
    <name evidence="3" type="ORF">NCLIV_012670</name>
</gene>
<feature type="region of interest" description="Disordered" evidence="1">
    <location>
        <begin position="439"/>
        <end position="515"/>
    </location>
</feature>
<evidence type="ECO:0000313" key="3">
    <source>
        <dbReference type="EMBL" id="CBZ51469.1"/>
    </source>
</evidence>
<sequence length="656" mass="70221">MKLEAATGSDGRKQDTQNSYTLTVEKVPQMGQSVYFICSSKSPTAAGEEVSRSEDAEKRCIVQISVWGQMIPALENDAVCSEDKESVSLQVNESGRSVAFGCGQTRVLSPVLFDKVFQASDKGQLTEVSLSSVVSNSTLIEASDDADSFSETPAYELTVKELPNDGNKLLRYQCSPSESSTQTVNKGSSGTDTSTTKVCNVLIEAHGQPSCATGAAPHSSADGERMKRRRGETPSLRVRMEARFMQGRRPKQEDRHVLVSDISTLIEGQDKAAIRALDCRPAALVALFDGHCGATCSEFCATQLPSRVVSYLVKSLPKSKRQKLSQHSAATVAEGDALSAAASPSSLSSSPASSPASALLVKLPSSLPSLVACPFPLPSEPVEELFLTLGPRIISAFKHVDREFLSKFRTLKVGGCTAVVCLLLGNFVVVASVGDSRAVAGVRRRKRPEHDAQAGSPCSLKGEVERQPGEAQEERDGEESNGALSQSPSSSTNADSQGPQVKLGGSDEKTQVDHGEAGEEFVWEAVRVSRDHKPNLPEERERIEANGGRVIEVGGVARVAPKGFEVVSRGFGDKELKEENLISATPDVFGFHATEEVRLLIIACDGVWDVMTDQEAVEIAACHLDDPKEAASQVVKRAFERGSQDNLTAIAVVFDH</sequence>
<dbReference type="Pfam" id="PF00481">
    <property type="entry name" value="PP2C"/>
    <property type="match status" value="2"/>
</dbReference>
<dbReference type="InterPro" id="IPR015655">
    <property type="entry name" value="PP2C"/>
</dbReference>
<reference evidence="4" key="1">
    <citation type="journal article" date="2012" name="PLoS Pathog.">
        <title>Comparative genomics of the apicomplexan parasites Toxoplasma gondii and Neospora caninum: Coccidia differing in host range and transmission strategy.</title>
        <authorList>
            <person name="Reid A.J."/>
            <person name="Vermont S.J."/>
            <person name="Cotton J.A."/>
            <person name="Harris D."/>
            <person name="Hill-Cawthorne G.A."/>
            <person name="Konen-Waisman S."/>
            <person name="Latham S.M."/>
            <person name="Mourier T."/>
            <person name="Norton R."/>
            <person name="Quail M.A."/>
            <person name="Sanders M."/>
            <person name="Shanmugam D."/>
            <person name="Sohal A."/>
            <person name="Wasmuth J.D."/>
            <person name="Brunk B."/>
            <person name="Grigg M.E."/>
            <person name="Howard J.C."/>
            <person name="Parkinson J."/>
            <person name="Roos D.S."/>
            <person name="Trees A.J."/>
            <person name="Berriman M."/>
            <person name="Pain A."/>
            <person name="Wastling J.M."/>
        </authorList>
    </citation>
    <scope>NUCLEOTIDE SEQUENCE [LARGE SCALE GENOMIC DNA]</scope>
    <source>
        <strain evidence="4">Liverpool</strain>
    </source>
</reference>
<organism evidence="3 4">
    <name type="scientific">Neospora caninum (strain Liverpool)</name>
    <dbReference type="NCBI Taxonomy" id="572307"/>
    <lineage>
        <taxon>Eukaryota</taxon>
        <taxon>Sar</taxon>
        <taxon>Alveolata</taxon>
        <taxon>Apicomplexa</taxon>
        <taxon>Conoidasida</taxon>
        <taxon>Coccidia</taxon>
        <taxon>Eucoccidiorida</taxon>
        <taxon>Eimeriorina</taxon>
        <taxon>Sarcocystidae</taxon>
        <taxon>Neospora</taxon>
    </lineage>
</organism>
<dbReference type="RefSeq" id="XP_003881502.1">
    <property type="nucleotide sequence ID" value="XM_003881453.1"/>
</dbReference>
<evidence type="ECO:0000313" key="4">
    <source>
        <dbReference type="Proteomes" id="UP000007494"/>
    </source>
</evidence>
<dbReference type="PROSITE" id="PS51746">
    <property type="entry name" value="PPM_2"/>
    <property type="match status" value="1"/>
</dbReference>
<feature type="compositionally biased region" description="Basic and acidic residues" evidence="1">
    <location>
        <begin position="505"/>
        <end position="515"/>
    </location>
</feature>
<evidence type="ECO:0000259" key="2">
    <source>
        <dbReference type="PROSITE" id="PS51746"/>
    </source>
</evidence>
<dbReference type="InterPro" id="IPR007226">
    <property type="entry name" value="SRS_dom"/>
</dbReference>
<dbReference type="Gene3D" id="2.60.40.1320">
    <property type="entry name" value="SRS domain"/>
    <property type="match status" value="2"/>
</dbReference>
<dbReference type="OMA" id="CFHATEN"/>
<dbReference type="AlphaFoldDB" id="F0VCV4"/>
<feature type="compositionally biased region" description="Polar residues" evidence="1">
    <location>
        <begin position="482"/>
        <end position="499"/>
    </location>
</feature>
<name>F0VCV4_NEOCL</name>
<dbReference type="GeneID" id="13440454"/>
<evidence type="ECO:0000256" key="1">
    <source>
        <dbReference type="SAM" id="MobiDB-lite"/>
    </source>
</evidence>
<dbReference type="Pfam" id="PF04092">
    <property type="entry name" value="SAG"/>
    <property type="match status" value="1"/>
</dbReference>
<dbReference type="Gene3D" id="3.60.40.10">
    <property type="entry name" value="PPM-type phosphatase domain"/>
    <property type="match status" value="1"/>
</dbReference>
<feature type="domain" description="PPM-type phosphatase" evidence="2">
    <location>
        <begin position="239"/>
        <end position="654"/>
    </location>
</feature>